<evidence type="ECO:0000313" key="3">
    <source>
        <dbReference type="EMBL" id="KCZ87623.1"/>
    </source>
</evidence>
<name>A0A059FAR9_9PROT</name>
<evidence type="ECO:0008006" key="5">
    <source>
        <dbReference type="Google" id="ProtNLM"/>
    </source>
</evidence>
<keyword evidence="2" id="KW-0812">Transmembrane</keyword>
<evidence type="ECO:0000256" key="2">
    <source>
        <dbReference type="SAM" id="Phobius"/>
    </source>
</evidence>
<dbReference type="STRING" id="1280950.HJO_16660"/>
<dbReference type="EMBL" id="ARYK01000012">
    <property type="protein sequence ID" value="KCZ87623.1"/>
    <property type="molecule type" value="Genomic_DNA"/>
</dbReference>
<accession>A0A059FAR9</accession>
<proteinExistence type="predicted"/>
<keyword evidence="4" id="KW-1185">Reference proteome</keyword>
<organism evidence="3 4">
    <name type="scientific">Hyphomonas johnsonii MHS-2</name>
    <dbReference type="NCBI Taxonomy" id="1280950"/>
    <lineage>
        <taxon>Bacteria</taxon>
        <taxon>Pseudomonadati</taxon>
        <taxon>Pseudomonadota</taxon>
        <taxon>Alphaproteobacteria</taxon>
        <taxon>Hyphomonadales</taxon>
        <taxon>Hyphomonadaceae</taxon>
        <taxon>Hyphomonas</taxon>
    </lineage>
</organism>
<dbReference type="PATRIC" id="fig|1280950.3.peg.3337"/>
<dbReference type="Proteomes" id="UP000025171">
    <property type="component" value="Unassembled WGS sequence"/>
</dbReference>
<evidence type="ECO:0000313" key="4">
    <source>
        <dbReference type="Proteomes" id="UP000025171"/>
    </source>
</evidence>
<feature type="compositionally biased region" description="Low complexity" evidence="1">
    <location>
        <begin position="229"/>
        <end position="244"/>
    </location>
</feature>
<protein>
    <recommendedName>
        <fullName evidence="5">Tetratricopeptide repeat-like domain-containing protein</fullName>
    </recommendedName>
</protein>
<dbReference type="AlphaFoldDB" id="A0A059FAR9"/>
<sequence>MSDIFEEVDDSLRQDRLETWWKRYRLVVYGAVALLLGAVALNEFVLAPRAEAARTARALKLETALSELHNGSYQAARSGFSELADEESKMSPLAAQYLAQSLYEGSGDAEGAAASLARIGGVEGGPYERLALLKRAYFSADGQSMTELEATLGSLVDDDSPLGALARELVAAKAFATGDIARARTEFNRLRFDAAAPSGVKRRAELALAAIPPAEEVAVEDVVVEDAAAESAPSETAPETTSDPEPAPSPAPTESEETGQ</sequence>
<keyword evidence="2" id="KW-1133">Transmembrane helix</keyword>
<dbReference type="OrthoDB" id="7173339at2"/>
<gene>
    <name evidence="3" type="ORF">HJO_16660</name>
</gene>
<comment type="caution">
    <text evidence="3">The sequence shown here is derived from an EMBL/GenBank/DDBJ whole genome shotgun (WGS) entry which is preliminary data.</text>
</comment>
<evidence type="ECO:0000256" key="1">
    <source>
        <dbReference type="SAM" id="MobiDB-lite"/>
    </source>
</evidence>
<reference evidence="3 4" key="1">
    <citation type="journal article" date="2014" name="Antonie Van Leeuwenhoek">
        <title>Hyphomonas beringensis sp. nov. and Hyphomonas chukchiensis sp. nov., isolated from surface seawater of the Bering Sea and Chukchi Sea.</title>
        <authorList>
            <person name="Li C."/>
            <person name="Lai Q."/>
            <person name="Li G."/>
            <person name="Dong C."/>
            <person name="Wang J."/>
            <person name="Liao Y."/>
            <person name="Shao Z."/>
        </authorList>
    </citation>
    <scope>NUCLEOTIDE SEQUENCE [LARGE SCALE GENOMIC DNA]</scope>
    <source>
        <strain evidence="3 4">MHS-2</strain>
    </source>
</reference>
<dbReference type="eggNOG" id="COG4649">
    <property type="taxonomic scope" value="Bacteria"/>
</dbReference>
<keyword evidence="2" id="KW-0472">Membrane</keyword>
<feature type="region of interest" description="Disordered" evidence="1">
    <location>
        <begin position="223"/>
        <end position="260"/>
    </location>
</feature>
<dbReference type="RefSeq" id="WP_035619308.1">
    <property type="nucleotide sequence ID" value="NZ_ARYK01000012.1"/>
</dbReference>
<feature type="transmembrane region" description="Helical" evidence="2">
    <location>
        <begin position="26"/>
        <end position="47"/>
    </location>
</feature>